<comment type="pathway">
    <text evidence="1">Amino-acid biosynthesis; L-asparagine biosynthesis; L-asparagine from L-aspartate (L-Gln route): step 1/1.</text>
</comment>
<comment type="caution">
    <text evidence="12">The sequence shown here is derived from an EMBL/GenBank/DDBJ whole genome shotgun (WGS) entry which is preliminary data.</text>
</comment>
<evidence type="ECO:0000256" key="10">
    <source>
        <dbReference type="PIRSR" id="PIRSR001589-3"/>
    </source>
</evidence>
<evidence type="ECO:0000256" key="9">
    <source>
        <dbReference type="PIRSR" id="PIRSR001589-2"/>
    </source>
</evidence>
<organism evidence="12 13">
    <name type="scientific">Winogradskyella eximia</name>
    <dbReference type="NCBI Taxonomy" id="262006"/>
    <lineage>
        <taxon>Bacteria</taxon>
        <taxon>Pseudomonadati</taxon>
        <taxon>Bacteroidota</taxon>
        <taxon>Flavobacteriia</taxon>
        <taxon>Flavobacteriales</taxon>
        <taxon>Flavobacteriaceae</taxon>
        <taxon>Winogradskyella</taxon>
    </lineage>
</organism>
<comment type="similarity">
    <text evidence="2">Belongs to the asparagine synthetase family.</text>
</comment>
<keyword evidence="5 9" id="KW-0067">ATP-binding</keyword>
<dbReference type="PANTHER" id="PTHR43284:SF1">
    <property type="entry name" value="ASPARAGINE SYNTHETASE"/>
    <property type="match status" value="1"/>
</dbReference>
<dbReference type="GO" id="GO:0005524">
    <property type="term" value="F:ATP binding"/>
    <property type="evidence" value="ECO:0007669"/>
    <property type="project" value="UniProtKB-KW"/>
</dbReference>
<dbReference type="InterPro" id="IPR033738">
    <property type="entry name" value="AsnB_N"/>
</dbReference>
<accession>A0A3D9GPS1</accession>
<dbReference type="Gene3D" id="3.60.20.10">
    <property type="entry name" value="Glutamine Phosphoribosylpyrophosphate, subunit 1, domain 1"/>
    <property type="match status" value="1"/>
</dbReference>
<evidence type="ECO:0000256" key="2">
    <source>
        <dbReference type="ARBA" id="ARBA00005752"/>
    </source>
</evidence>
<feature type="binding site" evidence="9">
    <location>
        <begin position="364"/>
        <end position="365"/>
    </location>
    <ligand>
        <name>ATP</name>
        <dbReference type="ChEBI" id="CHEBI:30616"/>
    </ligand>
</feature>
<evidence type="ECO:0000256" key="4">
    <source>
        <dbReference type="ARBA" id="ARBA00022741"/>
    </source>
</evidence>
<evidence type="ECO:0000259" key="11">
    <source>
        <dbReference type="PROSITE" id="PS51278"/>
    </source>
</evidence>
<dbReference type="Pfam" id="PF00733">
    <property type="entry name" value="Asn_synthase"/>
    <property type="match status" value="1"/>
</dbReference>
<keyword evidence="8" id="KW-0061">Asparagine biosynthesis</keyword>
<dbReference type="RefSeq" id="WP_115818825.1">
    <property type="nucleotide sequence ID" value="NZ_QRDV01000011.1"/>
</dbReference>
<keyword evidence="13" id="KW-1185">Reference proteome</keyword>
<evidence type="ECO:0000256" key="3">
    <source>
        <dbReference type="ARBA" id="ARBA00012737"/>
    </source>
</evidence>
<dbReference type="SUPFAM" id="SSF52402">
    <property type="entry name" value="Adenine nucleotide alpha hydrolases-like"/>
    <property type="match status" value="1"/>
</dbReference>
<dbReference type="AlphaFoldDB" id="A0A3D9GPS1"/>
<dbReference type="NCBIfam" id="TIGR01536">
    <property type="entry name" value="asn_synth_AEB"/>
    <property type="match status" value="1"/>
</dbReference>
<dbReference type="GO" id="GO:0006529">
    <property type="term" value="P:asparagine biosynthetic process"/>
    <property type="evidence" value="ECO:0007669"/>
    <property type="project" value="UniProtKB-KW"/>
</dbReference>
<evidence type="ECO:0000313" key="13">
    <source>
        <dbReference type="Proteomes" id="UP000256980"/>
    </source>
</evidence>
<evidence type="ECO:0000313" key="12">
    <source>
        <dbReference type="EMBL" id="RED38213.1"/>
    </source>
</evidence>
<sequence length="609" mass="69525">MCGFLTEYNLSSQRRFQKDAFLRLLALSHKRGPDSSGYVSISPLLQMGFNRLAIMDTSVAGQQPMQSANKKFTIVFNGEIYNHLELRKKLNYTRYKGHSDTETITVCLETWGIEKTVKELNGMFALVIYNHQNEELSLVRDFAGIKPLFYGWDGHTLVAASQYDQITNHPVYAQKSVNPQVLKLYLQQHFLPAAYGLHTDTFQVLPGEIITFNKEGKKSHQRYWELPVNETSFITDSQEAEHYISSVLDKVVEGQLLSDVPIGGFLSGGVDSALIGTSIKKYHKEAQLFTIGSDSKTHDESERAKQFAEALELQQSIWKLNAKEMLHYWDEAMNTLHEPMADFSILPTYLVSKLAKKQVTVTLSGDGGDELFFGYERFWSVGKNIKYQQHPSLLRKGIYGFDKYASGNKKFNAVLLASRQGEAQQGLNSRFRKEWLEALAPDLNNISLPEEYDVYSYSNSKDTRTLLQNMRHSEFYGMMQKTLRKVDLASMGNSLEVRVPFLDKQMIEASLKIDPLLSYGKNKSKQVLKNILHKRIPSVQEETVKKGFSVPLSAWFRADLKPLITERLLDANLLDFGFERAAIEKMLKSHGNKEQDLKWPLFTLYALLK</sequence>
<dbReference type="InterPro" id="IPR017932">
    <property type="entry name" value="GATase_2_dom"/>
</dbReference>
<evidence type="ECO:0000256" key="5">
    <source>
        <dbReference type="ARBA" id="ARBA00022840"/>
    </source>
</evidence>
<dbReference type="Pfam" id="PF13537">
    <property type="entry name" value="GATase_7"/>
    <property type="match status" value="1"/>
</dbReference>
<dbReference type="CDD" id="cd01991">
    <property type="entry name" value="Asn_synthase_B_C"/>
    <property type="match status" value="1"/>
</dbReference>
<dbReference type="OrthoDB" id="9763290at2"/>
<dbReference type="GO" id="GO:0004066">
    <property type="term" value="F:asparagine synthase (glutamine-hydrolyzing) activity"/>
    <property type="evidence" value="ECO:0007669"/>
    <property type="project" value="UniProtKB-EC"/>
</dbReference>
<proteinExistence type="inferred from homology"/>
<dbReference type="Gene3D" id="3.40.50.620">
    <property type="entry name" value="HUPs"/>
    <property type="match status" value="1"/>
</dbReference>
<dbReference type="CDD" id="cd00712">
    <property type="entry name" value="AsnB"/>
    <property type="match status" value="1"/>
</dbReference>
<dbReference type="EC" id="6.3.5.4" evidence="3"/>
<keyword evidence="6 8" id="KW-0315">Glutamine amidotransferase</keyword>
<feature type="binding site" evidence="9">
    <location>
        <position position="100"/>
    </location>
    <ligand>
        <name>L-glutamine</name>
        <dbReference type="ChEBI" id="CHEBI:58359"/>
    </ligand>
</feature>
<gene>
    <name evidence="12" type="ORF">DFQ10_11134</name>
</gene>
<dbReference type="SUPFAM" id="SSF56235">
    <property type="entry name" value="N-terminal nucleophile aminohydrolases (Ntn hydrolases)"/>
    <property type="match status" value="1"/>
</dbReference>
<dbReference type="InterPro" id="IPR051786">
    <property type="entry name" value="ASN_synthetase/amidase"/>
</dbReference>
<feature type="active site" description="For GATase activity" evidence="8">
    <location>
        <position position="2"/>
    </location>
</feature>
<feature type="domain" description="Glutamine amidotransferase type-2" evidence="11">
    <location>
        <begin position="2"/>
        <end position="215"/>
    </location>
</feature>
<evidence type="ECO:0000256" key="7">
    <source>
        <dbReference type="ARBA" id="ARBA00048741"/>
    </source>
</evidence>
<dbReference type="InterPro" id="IPR006426">
    <property type="entry name" value="Asn_synth_AEB"/>
</dbReference>
<dbReference type="InterPro" id="IPR001962">
    <property type="entry name" value="Asn_synthase"/>
</dbReference>
<dbReference type="PIRSF" id="PIRSF001589">
    <property type="entry name" value="Asn_synthetase_glu-h"/>
    <property type="match status" value="1"/>
</dbReference>
<dbReference type="GO" id="GO:0005829">
    <property type="term" value="C:cytosol"/>
    <property type="evidence" value="ECO:0007669"/>
    <property type="project" value="TreeGrafter"/>
</dbReference>
<name>A0A3D9GPS1_9FLAO</name>
<evidence type="ECO:0000256" key="8">
    <source>
        <dbReference type="PIRSR" id="PIRSR001589-1"/>
    </source>
</evidence>
<keyword evidence="4 9" id="KW-0547">Nucleotide-binding</keyword>
<dbReference type="EMBL" id="QRDV01000011">
    <property type="protein sequence ID" value="RED38213.1"/>
    <property type="molecule type" value="Genomic_DNA"/>
</dbReference>
<dbReference type="PROSITE" id="PS51278">
    <property type="entry name" value="GATASE_TYPE_2"/>
    <property type="match status" value="1"/>
</dbReference>
<reference evidence="12 13" key="1">
    <citation type="submission" date="2018-07" db="EMBL/GenBank/DDBJ databases">
        <title>Genomic Encyclopedia of Type Strains, Phase III (KMG-III): the genomes of soil and plant-associated and newly described type strains.</title>
        <authorList>
            <person name="Whitman W."/>
        </authorList>
    </citation>
    <scope>NUCLEOTIDE SEQUENCE [LARGE SCALE GENOMIC DNA]</scope>
    <source>
        <strain evidence="12 13">CECT 7946</strain>
    </source>
</reference>
<dbReference type="InterPro" id="IPR029055">
    <property type="entry name" value="Ntn_hydrolases_N"/>
</dbReference>
<keyword evidence="8" id="KW-0028">Amino-acid biosynthesis</keyword>
<dbReference type="Proteomes" id="UP000256980">
    <property type="component" value="Unassembled WGS sequence"/>
</dbReference>
<feature type="site" description="Important for beta-aspartyl-AMP intermediate formation" evidence="10">
    <location>
        <position position="366"/>
    </location>
</feature>
<evidence type="ECO:0000256" key="1">
    <source>
        <dbReference type="ARBA" id="ARBA00005187"/>
    </source>
</evidence>
<evidence type="ECO:0000256" key="6">
    <source>
        <dbReference type="ARBA" id="ARBA00022962"/>
    </source>
</evidence>
<protein>
    <recommendedName>
        <fullName evidence="3">asparagine synthase (glutamine-hydrolyzing)</fullName>
        <ecNumber evidence="3">6.3.5.4</ecNumber>
    </recommendedName>
</protein>
<dbReference type="InterPro" id="IPR014729">
    <property type="entry name" value="Rossmann-like_a/b/a_fold"/>
</dbReference>
<dbReference type="PANTHER" id="PTHR43284">
    <property type="entry name" value="ASPARAGINE SYNTHETASE (GLUTAMINE-HYDROLYZING)"/>
    <property type="match status" value="1"/>
</dbReference>
<comment type="catalytic activity">
    <reaction evidence="7">
        <text>L-aspartate + L-glutamine + ATP + H2O = L-asparagine + L-glutamate + AMP + diphosphate + H(+)</text>
        <dbReference type="Rhea" id="RHEA:12228"/>
        <dbReference type="ChEBI" id="CHEBI:15377"/>
        <dbReference type="ChEBI" id="CHEBI:15378"/>
        <dbReference type="ChEBI" id="CHEBI:29985"/>
        <dbReference type="ChEBI" id="CHEBI:29991"/>
        <dbReference type="ChEBI" id="CHEBI:30616"/>
        <dbReference type="ChEBI" id="CHEBI:33019"/>
        <dbReference type="ChEBI" id="CHEBI:58048"/>
        <dbReference type="ChEBI" id="CHEBI:58359"/>
        <dbReference type="ChEBI" id="CHEBI:456215"/>
        <dbReference type="EC" id="6.3.5.4"/>
    </reaction>
</comment>